<proteinExistence type="inferred from homology"/>
<evidence type="ECO:0000256" key="6">
    <source>
        <dbReference type="ARBA" id="ARBA00023242"/>
    </source>
</evidence>
<feature type="region of interest" description="Disordered" evidence="7">
    <location>
        <begin position="133"/>
        <end position="184"/>
    </location>
</feature>
<evidence type="ECO:0000256" key="3">
    <source>
        <dbReference type="ARBA" id="ARBA00016672"/>
    </source>
</evidence>
<comment type="similarity">
    <text evidence="2">Belongs to the eukaryotic RPC9 RNA polymerase subunit family.</text>
</comment>
<feature type="compositionally biased region" description="Basic and acidic residues" evidence="7">
    <location>
        <begin position="164"/>
        <end position="184"/>
    </location>
</feature>
<dbReference type="InterPro" id="IPR005574">
    <property type="entry name" value="Rpb4/RPC9"/>
</dbReference>
<evidence type="ECO:0000256" key="1">
    <source>
        <dbReference type="ARBA" id="ARBA00004123"/>
    </source>
</evidence>
<evidence type="ECO:0000313" key="8">
    <source>
        <dbReference type="EMBL" id="KAL1638359.1"/>
    </source>
</evidence>
<dbReference type="EMBL" id="JAJVDC020000001">
    <property type="protein sequence ID" value="KAL1638359.1"/>
    <property type="molecule type" value="Genomic_DNA"/>
</dbReference>
<keyword evidence="9" id="KW-1185">Reference proteome</keyword>
<dbReference type="InterPro" id="IPR038324">
    <property type="entry name" value="Rpb4/RPC9_sf"/>
</dbReference>
<evidence type="ECO:0000256" key="2">
    <source>
        <dbReference type="ARBA" id="ARBA00006898"/>
    </source>
</evidence>
<protein>
    <recommendedName>
        <fullName evidence="3">DNA-directed RNA polymerase III subunit RPC9</fullName>
    </recommendedName>
</protein>
<sequence length="184" mass="20807">MKVIEKQSSVLTNFEVLRIVREQKAEYDGTDSSNRARPMPGNLSRVLTDVEAQLTDKASPLNPKYSNAAIRGLYAQTKDAGFEIEKAEMLMIYNLRPKSLAELDTIMEELDTRYDEAKQEELLAIIKEWLGPVDEGEEEPVQEDEKTTDWKHDKHRKGGPEIGLKGEKLDKAMADVSLEDRNGA</sequence>
<comment type="subcellular location">
    <subcellularLocation>
        <location evidence="1">Nucleus</location>
    </subcellularLocation>
</comment>
<evidence type="ECO:0000256" key="4">
    <source>
        <dbReference type="ARBA" id="ARBA00022478"/>
    </source>
</evidence>
<accession>A0ABR3TFL5</accession>
<dbReference type="PANTHER" id="PTHR15561">
    <property type="entry name" value="CALCITONIN GENE-RELATED PEPTIDE-RECEPTOR COMPONENT PROTEIN"/>
    <property type="match status" value="1"/>
</dbReference>
<dbReference type="Pfam" id="PF03874">
    <property type="entry name" value="RNA_pol_Rpb4"/>
    <property type="match status" value="1"/>
</dbReference>
<dbReference type="InterPro" id="IPR038846">
    <property type="entry name" value="RPC9"/>
</dbReference>
<gene>
    <name evidence="8" type="ORF">SLS56_000167</name>
</gene>
<comment type="caution">
    <text evidence="8">The sequence shown here is derived from an EMBL/GenBank/DDBJ whole genome shotgun (WGS) entry which is preliminary data.</text>
</comment>
<keyword evidence="5" id="KW-0804">Transcription</keyword>
<dbReference type="InterPro" id="IPR010997">
    <property type="entry name" value="HRDC-like_sf"/>
</dbReference>
<evidence type="ECO:0000256" key="7">
    <source>
        <dbReference type="SAM" id="MobiDB-lite"/>
    </source>
</evidence>
<evidence type="ECO:0000256" key="5">
    <source>
        <dbReference type="ARBA" id="ARBA00023163"/>
    </source>
</evidence>
<dbReference type="Gene3D" id="1.20.1250.40">
    <property type="match status" value="1"/>
</dbReference>
<dbReference type="SUPFAM" id="SSF47819">
    <property type="entry name" value="HRDC-like"/>
    <property type="match status" value="1"/>
</dbReference>
<evidence type="ECO:0000313" key="9">
    <source>
        <dbReference type="Proteomes" id="UP001521116"/>
    </source>
</evidence>
<dbReference type="PANTHER" id="PTHR15561:SF0">
    <property type="entry name" value="DNA-DIRECTED RNA POLYMERASE III SUBUNIT RPC9"/>
    <property type="match status" value="1"/>
</dbReference>
<name>A0ABR3TFL5_9PEZI</name>
<keyword evidence="6" id="KW-0539">Nucleus</keyword>
<organism evidence="8 9">
    <name type="scientific">Neofusicoccum ribis</name>
    <dbReference type="NCBI Taxonomy" id="45134"/>
    <lineage>
        <taxon>Eukaryota</taxon>
        <taxon>Fungi</taxon>
        <taxon>Dikarya</taxon>
        <taxon>Ascomycota</taxon>
        <taxon>Pezizomycotina</taxon>
        <taxon>Dothideomycetes</taxon>
        <taxon>Dothideomycetes incertae sedis</taxon>
        <taxon>Botryosphaeriales</taxon>
        <taxon>Botryosphaeriaceae</taxon>
        <taxon>Neofusicoccum</taxon>
    </lineage>
</organism>
<feature type="compositionally biased region" description="Basic and acidic residues" evidence="7">
    <location>
        <begin position="143"/>
        <end position="152"/>
    </location>
</feature>
<keyword evidence="4" id="KW-0240">DNA-directed RNA polymerase</keyword>
<reference evidence="8 9" key="1">
    <citation type="submission" date="2024-02" db="EMBL/GenBank/DDBJ databases">
        <title>De novo assembly and annotation of 12 fungi associated with fruit tree decline syndrome in Ontario, Canada.</title>
        <authorList>
            <person name="Sulman M."/>
            <person name="Ellouze W."/>
            <person name="Ilyukhin E."/>
        </authorList>
    </citation>
    <scope>NUCLEOTIDE SEQUENCE [LARGE SCALE GENOMIC DNA]</scope>
    <source>
        <strain evidence="8 9">M1-105</strain>
    </source>
</reference>
<dbReference type="Proteomes" id="UP001521116">
    <property type="component" value="Unassembled WGS sequence"/>
</dbReference>